<keyword evidence="7 9" id="KW-1133">Transmembrane helix</keyword>
<dbReference type="InterPro" id="IPR050739">
    <property type="entry name" value="MFP"/>
</dbReference>
<dbReference type="EMBL" id="FNOW01000011">
    <property type="protein sequence ID" value="SDX73144.1"/>
    <property type="molecule type" value="Genomic_DNA"/>
</dbReference>
<keyword evidence="3 9" id="KW-0813">Transport</keyword>
<reference evidence="14" key="1">
    <citation type="submission" date="2016-10" db="EMBL/GenBank/DDBJ databases">
        <authorList>
            <person name="Varghese N."/>
            <person name="Submissions S."/>
        </authorList>
    </citation>
    <scope>NUCLEOTIDE SEQUENCE [LARGE SCALE GENOMIC DNA]</scope>
    <source>
        <strain evidence="14">DSM 173</strain>
    </source>
</reference>
<feature type="domain" description="AprE-like long alpha-helical hairpin" evidence="11">
    <location>
        <begin position="102"/>
        <end position="290"/>
    </location>
</feature>
<keyword evidence="5 9" id="KW-0997">Cell inner membrane</keyword>
<evidence type="ECO:0000259" key="12">
    <source>
        <dbReference type="Pfam" id="PF26002"/>
    </source>
</evidence>
<dbReference type="SUPFAM" id="SSF111369">
    <property type="entry name" value="HlyD-like secretion proteins"/>
    <property type="match status" value="1"/>
</dbReference>
<evidence type="ECO:0000256" key="9">
    <source>
        <dbReference type="RuleBase" id="RU365093"/>
    </source>
</evidence>
<keyword evidence="14" id="KW-1185">Reference proteome</keyword>
<dbReference type="InterPro" id="IPR058781">
    <property type="entry name" value="HH_AprE-like"/>
</dbReference>
<dbReference type="PANTHER" id="PTHR30386:SF17">
    <property type="entry name" value="ALKALINE PROTEASE SECRETION PROTEIN APRE"/>
    <property type="match status" value="1"/>
</dbReference>
<evidence type="ECO:0000313" key="13">
    <source>
        <dbReference type="EMBL" id="SDX73144.1"/>
    </source>
</evidence>
<dbReference type="STRING" id="61595.SAMN05421644_11130"/>
<dbReference type="PRINTS" id="PR01490">
    <property type="entry name" value="RTXTOXIND"/>
</dbReference>
<gene>
    <name evidence="13" type="ORF">SAMN05421644_11130</name>
</gene>
<dbReference type="GO" id="GO:0005886">
    <property type="term" value="C:plasma membrane"/>
    <property type="evidence" value="ECO:0007669"/>
    <property type="project" value="UniProtKB-SubCell"/>
</dbReference>
<evidence type="ECO:0000256" key="6">
    <source>
        <dbReference type="ARBA" id="ARBA00022692"/>
    </source>
</evidence>
<dbReference type="Gene3D" id="2.40.50.100">
    <property type="match status" value="1"/>
</dbReference>
<comment type="similarity">
    <text evidence="2 9">Belongs to the membrane fusion protein (MFP) (TC 8.A.1) family.</text>
</comment>
<evidence type="ECO:0000256" key="10">
    <source>
        <dbReference type="SAM" id="Coils"/>
    </source>
</evidence>
<dbReference type="Pfam" id="PF26002">
    <property type="entry name" value="Beta-barrel_AprE"/>
    <property type="match status" value="1"/>
</dbReference>
<dbReference type="AlphaFoldDB" id="A0A1H3E5E6"/>
<feature type="coiled-coil region" evidence="10">
    <location>
        <begin position="272"/>
        <end position="299"/>
    </location>
</feature>
<dbReference type="InterPro" id="IPR006144">
    <property type="entry name" value="Secretion_HlyD_CS"/>
</dbReference>
<evidence type="ECO:0000256" key="4">
    <source>
        <dbReference type="ARBA" id="ARBA00022475"/>
    </source>
</evidence>
<dbReference type="Proteomes" id="UP000198672">
    <property type="component" value="Unassembled WGS sequence"/>
</dbReference>
<comment type="subcellular location">
    <subcellularLocation>
        <location evidence="1 9">Cell inner membrane</location>
        <topology evidence="1 9">Single-pass membrane protein</topology>
    </subcellularLocation>
</comment>
<keyword evidence="4 9" id="KW-1003">Cell membrane</keyword>
<dbReference type="Gene3D" id="2.40.30.170">
    <property type="match status" value="1"/>
</dbReference>
<evidence type="ECO:0000256" key="8">
    <source>
        <dbReference type="ARBA" id="ARBA00023136"/>
    </source>
</evidence>
<name>A0A1H3E5E6_ALLWA</name>
<dbReference type="PANTHER" id="PTHR30386">
    <property type="entry name" value="MEMBRANE FUSION SUBUNIT OF EMRAB-TOLC MULTIDRUG EFFLUX PUMP"/>
    <property type="match status" value="1"/>
</dbReference>
<evidence type="ECO:0000256" key="3">
    <source>
        <dbReference type="ARBA" id="ARBA00022448"/>
    </source>
</evidence>
<dbReference type="RefSeq" id="WP_091332763.1">
    <property type="nucleotide sequence ID" value="NZ_FNOW01000011.1"/>
</dbReference>
<feature type="transmembrane region" description="Helical" evidence="9">
    <location>
        <begin position="28"/>
        <end position="47"/>
    </location>
</feature>
<feature type="domain" description="AprE-like beta-barrel" evidence="12">
    <location>
        <begin position="334"/>
        <end position="423"/>
    </location>
</feature>
<evidence type="ECO:0000256" key="5">
    <source>
        <dbReference type="ARBA" id="ARBA00022519"/>
    </source>
</evidence>
<dbReference type="NCBIfam" id="TIGR01843">
    <property type="entry name" value="type_I_hlyD"/>
    <property type="match status" value="1"/>
</dbReference>
<evidence type="ECO:0000256" key="7">
    <source>
        <dbReference type="ARBA" id="ARBA00022989"/>
    </source>
</evidence>
<evidence type="ECO:0000259" key="11">
    <source>
        <dbReference type="Pfam" id="PF25994"/>
    </source>
</evidence>
<dbReference type="Pfam" id="PF25994">
    <property type="entry name" value="HH_AprE"/>
    <property type="match status" value="1"/>
</dbReference>
<dbReference type="InterPro" id="IPR058982">
    <property type="entry name" value="Beta-barrel_AprE"/>
</dbReference>
<accession>A0A1H3E5E6</accession>
<dbReference type="InterPro" id="IPR010129">
    <property type="entry name" value="T1SS_HlyD"/>
</dbReference>
<proteinExistence type="inferred from homology"/>
<dbReference type="GO" id="GO:0009306">
    <property type="term" value="P:protein secretion"/>
    <property type="evidence" value="ECO:0007669"/>
    <property type="project" value="InterPro"/>
</dbReference>
<keyword evidence="10" id="KW-0175">Coiled coil</keyword>
<keyword evidence="8 9" id="KW-0472">Membrane</keyword>
<dbReference type="PROSITE" id="PS00543">
    <property type="entry name" value="HLYD_FAMILY"/>
    <property type="match status" value="1"/>
</dbReference>
<evidence type="ECO:0000256" key="1">
    <source>
        <dbReference type="ARBA" id="ARBA00004377"/>
    </source>
</evidence>
<evidence type="ECO:0000313" key="14">
    <source>
        <dbReference type="Proteomes" id="UP000198672"/>
    </source>
</evidence>
<feature type="coiled-coil region" evidence="10">
    <location>
        <begin position="163"/>
        <end position="190"/>
    </location>
</feature>
<keyword evidence="6 9" id="KW-0812">Transmembrane</keyword>
<protein>
    <recommendedName>
        <fullName evidence="9">Membrane fusion protein (MFP) family protein</fullName>
    </recommendedName>
</protein>
<evidence type="ECO:0000256" key="2">
    <source>
        <dbReference type="ARBA" id="ARBA00009477"/>
    </source>
</evidence>
<dbReference type="OrthoDB" id="9775513at2"/>
<organism evidence="13 14">
    <name type="scientific">Allochromatium warmingii</name>
    <name type="common">Chromatium warmingii</name>
    <dbReference type="NCBI Taxonomy" id="61595"/>
    <lineage>
        <taxon>Bacteria</taxon>
        <taxon>Pseudomonadati</taxon>
        <taxon>Pseudomonadota</taxon>
        <taxon>Gammaproteobacteria</taxon>
        <taxon>Chromatiales</taxon>
        <taxon>Chromatiaceae</taxon>
        <taxon>Allochromatium</taxon>
    </lineage>
</organism>
<sequence>MDISVIPKTVSTLPEVPDLRTTDRPERALGLLILLGGLGGFLLWATFAPIDSAAVAPGVVTVETSRKTVQHLEGGIVSEILVREGDHVDEGSVLVRLDDTEARAQLEIVRGQFLAKRAEEARLLAERNNDTSVTFPTDLLELKDDPRMEETVTGQQRVFQARRQALNGEIDVLQQRVGQLEEQIRGLEALSASKTRRIKLYREEIAGLHKLFERGLGDKNRLRESERLEAELEGEHAEHQSSIAATRVQIGETKLQIVQVQRRFTSEVVEQLSKVQTELFDLRERIRTLEKTLERTEIRAPRRGAVMGMQIHTIGGVLRAGDPILDIIPENEPLIVEAQIDPGDIDRVAPGLEAYIRFSAFNSRTTPTVSGVVLTISADRLTDQASGLPYYLARIQVTVAGMETLRGLTLLPGMPADVMIKTGERTFFEYLVRPLTDQIALGLKEE</sequence>